<name>A0AAN8IPB2_TRICO</name>
<protein>
    <submittedName>
        <fullName evidence="1">CUB domain-containing protein</fullName>
    </submittedName>
</protein>
<keyword evidence="2" id="KW-1185">Reference proteome</keyword>
<evidence type="ECO:0000313" key="2">
    <source>
        <dbReference type="Proteomes" id="UP001331761"/>
    </source>
</evidence>
<accession>A0AAN8IPB2</accession>
<reference evidence="1 2" key="1">
    <citation type="submission" date="2019-10" db="EMBL/GenBank/DDBJ databases">
        <title>Assembly and Annotation for the nematode Trichostrongylus colubriformis.</title>
        <authorList>
            <person name="Martin J."/>
        </authorList>
    </citation>
    <scope>NUCLEOTIDE SEQUENCE [LARGE SCALE GENOMIC DNA]</scope>
    <source>
        <strain evidence="1">G859</strain>
        <tissue evidence="1">Whole worm</tissue>
    </source>
</reference>
<proteinExistence type="predicted"/>
<evidence type="ECO:0000313" key="1">
    <source>
        <dbReference type="EMBL" id="KAK5980851.1"/>
    </source>
</evidence>
<sequence length="121" mass="13254">PAGCGETLAAGPTWKSRKVVLGDPANAVTLQPHAVCNDWITAPTGKKIEVQATVFKGVSCSYGCSRNGIEMKTLPNKLNTNPRACCADDLKKVFVSNLNPTPIITYNNLYQMEITYLYRYI</sequence>
<dbReference type="Proteomes" id="UP001331761">
    <property type="component" value="Unassembled WGS sequence"/>
</dbReference>
<gene>
    <name evidence="1" type="ORF">GCK32_004826</name>
</gene>
<comment type="caution">
    <text evidence="1">The sequence shown here is derived from an EMBL/GenBank/DDBJ whole genome shotgun (WGS) entry which is preliminary data.</text>
</comment>
<dbReference type="EMBL" id="WIXE01006925">
    <property type="protein sequence ID" value="KAK5980851.1"/>
    <property type="molecule type" value="Genomic_DNA"/>
</dbReference>
<dbReference type="AlphaFoldDB" id="A0AAN8IPB2"/>
<feature type="non-terminal residue" evidence="1">
    <location>
        <position position="1"/>
    </location>
</feature>
<organism evidence="1 2">
    <name type="scientific">Trichostrongylus colubriformis</name>
    <name type="common">Black scour worm</name>
    <dbReference type="NCBI Taxonomy" id="6319"/>
    <lineage>
        <taxon>Eukaryota</taxon>
        <taxon>Metazoa</taxon>
        <taxon>Ecdysozoa</taxon>
        <taxon>Nematoda</taxon>
        <taxon>Chromadorea</taxon>
        <taxon>Rhabditida</taxon>
        <taxon>Rhabditina</taxon>
        <taxon>Rhabditomorpha</taxon>
        <taxon>Strongyloidea</taxon>
        <taxon>Trichostrongylidae</taxon>
        <taxon>Trichostrongylus</taxon>
    </lineage>
</organism>